<dbReference type="Proteomes" id="UP000235786">
    <property type="component" value="Unassembled WGS sequence"/>
</dbReference>
<dbReference type="PROSITE" id="PS51186">
    <property type="entry name" value="GNAT"/>
    <property type="match status" value="1"/>
</dbReference>
<evidence type="ECO:0000313" key="2">
    <source>
        <dbReference type="EMBL" id="PMD31470.1"/>
    </source>
</evidence>
<protein>
    <recommendedName>
        <fullName evidence="1">N-acetyltransferase domain-containing protein</fullName>
    </recommendedName>
</protein>
<feature type="domain" description="N-acetyltransferase" evidence="1">
    <location>
        <begin position="102"/>
        <end position="237"/>
    </location>
</feature>
<keyword evidence="3" id="KW-1185">Reference proteome</keyword>
<proteinExistence type="predicted"/>
<name>A0A2J6QYY5_HYAVF</name>
<dbReference type="InterPro" id="IPR052523">
    <property type="entry name" value="Trichothecene_AcTrans"/>
</dbReference>
<dbReference type="Pfam" id="PF00583">
    <property type="entry name" value="Acetyltransf_1"/>
    <property type="match status" value="1"/>
</dbReference>
<dbReference type="PANTHER" id="PTHR42791:SF2">
    <property type="entry name" value="N-ACETYLTRANSFERASE DOMAIN-CONTAINING PROTEIN"/>
    <property type="match status" value="1"/>
</dbReference>
<dbReference type="Gene3D" id="3.40.630.30">
    <property type="match status" value="1"/>
</dbReference>
<dbReference type="STRING" id="1149755.A0A2J6QYY5"/>
<evidence type="ECO:0000259" key="1">
    <source>
        <dbReference type="PROSITE" id="PS51186"/>
    </source>
</evidence>
<dbReference type="EMBL" id="KZ613962">
    <property type="protein sequence ID" value="PMD31470.1"/>
    <property type="molecule type" value="Genomic_DNA"/>
</dbReference>
<dbReference type="OrthoDB" id="2744543at2759"/>
<dbReference type="InterPro" id="IPR000182">
    <property type="entry name" value="GNAT_dom"/>
</dbReference>
<dbReference type="AlphaFoldDB" id="A0A2J6QYY5"/>
<accession>A0A2J6QYY5</accession>
<reference evidence="2 3" key="1">
    <citation type="submission" date="2016-04" db="EMBL/GenBank/DDBJ databases">
        <title>A degradative enzymes factory behind the ericoid mycorrhizal symbiosis.</title>
        <authorList>
            <consortium name="DOE Joint Genome Institute"/>
            <person name="Martino E."/>
            <person name="Morin E."/>
            <person name="Grelet G."/>
            <person name="Kuo A."/>
            <person name="Kohler A."/>
            <person name="Daghino S."/>
            <person name="Barry K."/>
            <person name="Choi C."/>
            <person name="Cichocki N."/>
            <person name="Clum A."/>
            <person name="Copeland A."/>
            <person name="Hainaut M."/>
            <person name="Haridas S."/>
            <person name="Labutti K."/>
            <person name="Lindquist E."/>
            <person name="Lipzen A."/>
            <person name="Khouja H.-R."/>
            <person name="Murat C."/>
            <person name="Ohm R."/>
            <person name="Olson A."/>
            <person name="Spatafora J."/>
            <person name="Veneault-Fourrey C."/>
            <person name="Henrissat B."/>
            <person name="Grigoriev I."/>
            <person name="Martin F."/>
            <person name="Perotto S."/>
        </authorList>
    </citation>
    <scope>NUCLEOTIDE SEQUENCE [LARGE SCALE GENOMIC DNA]</scope>
    <source>
        <strain evidence="2 3">F</strain>
    </source>
</reference>
<dbReference type="CDD" id="cd04301">
    <property type="entry name" value="NAT_SF"/>
    <property type="match status" value="1"/>
</dbReference>
<dbReference type="SUPFAM" id="SSF55729">
    <property type="entry name" value="Acyl-CoA N-acyltransferases (Nat)"/>
    <property type="match status" value="1"/>
</dbReference>
<organism evidence="2 3">
    <name type="scientific">Hyaloscypha variabilis (strain UAMH 11265 / GT02V1 / F)</name>
    <name type="common">Meliniomyces variabilis</name>
    <dbReference type="NCBI Taxonomy" id="1149755"/>
    <lineage>
        <taxon>Eukaryota</taxon>
        <taxon>Fungi</taxon>
        <taxon>Dikarya</taxon>
        <taxon>Ascomycota</taxon>
        <taxon>Pezizomycotina</taxon>
        <taxon>Leotiomycetes</taxon>
        <taxon>Helotiales</taxon>
        <taxon>Hyaloscyphaceae</taxon>
        <taxon>Hyaloscypha</taxon>
        <taxon>Hyaloscypha variabilis</taxon>
    </lineage>
</organism>
<gene>
    <name evidence="2" type="ORF">L207DRAFT_640759</name>
</gene>
<dbReference type="InterPro" id="IPR016181">
    <property type="entry name" value="Acyl_CoA_acyltransferase"/>
</dbReference>
<evidence type="ECO:0000313" key="3">
    <source>
        <dbReference type="Proteomes" id="UP000235786"/>
    </source>
</evidence>
<dbReference type="GO" id="GO:0016747">
    <property type="term" value="F:acyltransferase activity, transferring groups other than amino-acyl groups"/>
    <property type="evidence" value="ECO:0007669"/>
    <property type="project" value="InterPro"/>
</dbReference>
<sequence length="242" mass="27414">MPPYTLTPITATDRTTISTIFCTSYTTNPWFRLQYSSLPIPQIIPGFALRFPAGNLSKPNAWHLKLLDAGLDNKCIAFARWILPGRVFGRLSEELKREGGGMGLQGEKEEDLERYRREREEGYVDGVAIGMDVRVPDEARVELDAMRAKAPAPPEEYIELEALHTLPEHERKGAGTALMEWGIRLADSEGLPIRLLSSPHAFELYKRFGFVELGRVTFDLARWGGEGEFIWYLMSREPKTAE</sequence>
<dbReference type="PANTHER" id="PTHR42791">
    <property type="entry name" value="GNAT FAMILY ACETYLTRANSFERASE"/>
    <property type="match status" value="1"/>
</dbReference>